<reference evidence="1 2" key="1">
    <citation type="submission" date="2018-04" db="EMBL/GenBank/DDBJ databases">
        <authorList>
            <person name="Harrington T."/>
            <person name="Washburn E."/>
            <person name="Bricker J."/>
            <person name="McKinney A."/>
            <person name="Betsko A.J."/>
            <person name="Garlena R.A."/>
            <person name="Russell D.A."/>
            <person name="Pope W.A."/>
            <person name="Jacobs-Sera D."/>
            <person name="Hatfull G.F."/>
        </authorList>
    </citation>
    <scope>NUCLEOTIDE SEQUENCE [LARGE SCALE GENOMIC DNA]</scope>
</reference>
<proteinExistence type="predicted"/>
<organism evidence="1 2">
    <name type="scientific">Microbacterium phage AnnaSerena</name>
    <dbReference type="NCBI Taxonomy" id="2201432"/>
    <lineage>
        <taxon>Viruses</taxon>
        <taxon>Duplodnaviria</taxon>
        <taxon>Heunggongvirae</taxon>
        <taxon>Uroviricota</taxon>
        <taxon>Caudoviricetes</taxon>
        <taxon>Krampusvirus</taxon>
        <taxon>Krampusvirus krampus</taxon>
    </lineage>
</organism>
<dbReference type="EMBL" id="MH271292">
    <property type="protein sequence ID" value="AWY04477.1"/>
    <property type="molecule type" value="Genomic_DNA"/>
</dbReference>
<sequence>MNEQDVNRLNTWHFILARPSEIILTPRNREKTTGGGWKYVELPPRPPQTLRIIELGMNTTPPILTLTDGKQREAEFWLLGPWDAQIEIDDIWTATDGRVWQVGDIIRDNGYETRALVTERGK</sequence>
<evidence type="ECO:0008006" key="3">
    <source>
        <dbReference type="Google" id="ProtNLM"/>
    </source>
</evidence>
<dbReference type="Proteomes" id="UP000251068">
    <property type="component" value="Segment"/>
</dbReference>
<evidence type="ECO:0000313" key="2">
    <source>
        <dbReference type="Proteomes" id="UP000251068"/>
    </source>
</evidence>
<gene>
    <name evidence="1" type="primary">21</name>
    <name evidence="1" type="ORF">SEA_ANNASERENA_21</name>
</gene>
<evidence type="ECO:0000313" key="1">
    <source>
        <dbReference type="EMBL" id="AWY04477.1"/>
    </source>
</evidence>
<accession>A0A2Z4Q377</accession>
<protein>
    <recommendedName>
        <fullName evidence="3">Head-to-tail stopper</fullName>
    </recommendedName>
</protein>
<name>A0A2Z4Q377_9CAUD</name>